<feature type="domain" description="Cyclin N-terminal" evidence="3">
    <location>
        <begin position="158"/>
        <end position="207"/>
    </location>
</feature>
<evidence type="ECO:0000256" key="2">
    <source>
        <dbReference type="SAM" id="Phobius"/>
    </source>
</evidence>
<dbReference type="EMBL" id="QEAO01000017">
    <property type="protein sequence ID" value="TPX33910.1"/>
    <property type="molecule type" value="Genomic_DNA"/>
</dbReference>
<dbReference type="SUPFAM" id="SSF47954">
    <property type="entry name" value="Cyclin-like"/>
    <property type="match status" value="1"/>
</dbReference>
<sequence>MGKKNKGDRRRQASADADASFYEIGRQLADPLKEYRNFLSELKESSSSLHAESVRIPLGLIDLTATLIASLLSGSDVTAQMAHTTNENQDVNFIRKLMQRAQLSCSAFLLGLYFASSCIGNQSKHHKRFHTRRAEGGSDSPRTHNKPTLETQGTIPTFLASVIVADKYLYDATYTNADWSMFTDGRYSLDEINSIEREFLKRLDWKLFTLETDYLDFLDNLDLMLMLRQTYRLGSLSYSDLYRLSSAVRPVFKNWQLGTGFSSGDAFLLFIKMVTNNLLCYLIAMATALAAASAVRYSVAMLAAQGAYAHSGSSADTAAVGAVVVFDTKVSYLHQPDSIILWGHELHHHQLIYHCNISFPILCS</sequence>
<proteinExistence type="predicted"/>
<keyword evidence="2" id="KW-1133">Transmembrane helix</keyword>
<evidence type="ECO:0000256" key="1">
    <source>
        <dbReference type="SAM" id="MobiDB-lite"/>
    </source>
</evidence>
<keyword evidence="5" id="KW-1185">Reference proteome</keyword>
<protein>
    <recommendedName>
        <fullName evidence="3">Cyclin N-terminal domain-containing protein</fullName>
    </recommendedName>
</protein>
<dbReference type="GO" id="GO:0016538">
    <property type="term" value="F:cyclin-dependent protein serine/threonine kinase regulator activity"/>
    <property type="evidence" value="ECO:0007669"/>
    <property type="project" value="TreeGrafter"/>
</dbReference>
<reference evidence="4 5" key="1">
    <citation type="journal article" date="2019" name="Sci. Rep.">
        <title>Comparative genomics of chytrid fungi reveal insights into the obligate biotrophic and pathogenic lifestyle of Synchytrium endobioticum.</title>
        <authorList>
            <person name="van de Vossenberg B.T.L.H."/>
            <person name="Warris S."/>
            <person name="Nguyen H.D.T."/>
            <person name="van Gent-Pelzer M.P.E."/>
            <person name="Joly D.L."/>
            <person name="van de Geest H.C."/>
            <person name="Bonants P.J.M."/>
            <person name="Smith D.S."/>
            <person name="Levesque C.A."/>
            <person name="van der Lee T.A.J."/>
        </authorList>
    </citation>
    <scope>NUCLEOTIDE SEQUENCE [LARGE SCALE GENOMIC DNA]</scope>
    <source>
        <strain evidence="4 5">JEL517</strain>
    </source>
</reference>
<dbReference type="Gene3D" id="1.10.472.10">
    <property type="entry name" value="Cyclin-like"/>
    <property type="match status" value="1"/>
</dbReference>
<dbReference type="GeneID" id="42004613"/>
<dbReference type="PANTHER" id="PTHR15615:SF27">
    <property type="entry name" value="PHO85 CYCLIN CLG1"/>
    <property type="match status" value="1"/>
</dbReference>
<evidence type="ECO:0000313" key="4">
    <source>
        <dbReference type="EMBL" id="TPX33910.1"/>
    </source>
</evidence>
<evidence type="ECO:0000259" key="3">
    <source>
        <dbReference type="Pfam" id="PF00134"/>
    </source>
</evidence>
<dbReference type="Pfam" id="PF00134">
    <property type="entry name" value="Cyclin_N"/>
    <property type="match status" value="1"/>
</dbReference>
<comment type="caution">
    <text evidence="4">The sequence shown here is derived from an EMBL/GenBank/DDBJ whole genome shotgun (WGS) entry which is preliminary data.</text>
</comment>
<dbReference type="AlphaFoldDB" id="A0A507BX56"/>
<dbReference type="GO" id="GO:0000307">
    <property type="term" value="C:cyclin-dependent protein kinase holoenzyme complex"/>
    <property type="evidence" value="ECO:0007669"/>
    <property type="project" value="TreeGrafter"/>
</dbReference>
<dbReference type="CDD" id="cd20557">
    <property type="entry name" value="CYCLIN_ScPCL1-like"/>
    <property type="match status" value="1"/>
</dbReference>
<gene>
    <name evidence="4" type="ORF">SmJEL517_g03388</name>
</gene>
<name>A0A507BX56_9FUNG</name>
<accession>A0A507BX56</accession>
<dbReference type="GO" id="GO:0019901">
    <property type="term" value="F:protein kinase binding"/>
    <property type="evidence" value="ECO:0007669"/>
    <property type="project" value="InterPro"/>
</dbReference>
<dbReference type="InterPro" id="IPR036915">
    <property type="entry name" value="Cyclin-like_sf"/>
</dbReference>
<organism evidence="4 5">
    <name type="scientific">Synchytrium microbalum</name>
    <dbReference type="NCBI Taxonomy" id="1806994"/>
    <lineage>
        <taxon>Eukaryota</taxon>
        <taxon>Fungi</taxon>
        <taxon>Fungi incertae sedis</taxon>
        <taxon>Chytridiomycota</taxon>
        <taxon>Chytridiomycota incertae sedis</taxon>
        <taxon>Chytridiomycetes</taxon>
        <taxon>Synchytriales</taxon>
        <taxon>Synchytriaceae</taxon>
        <taxon>Synchytrium</taxon>
    </lineage>
</organism>
<dbReference type="OrthoDB" id="286814at2759"/>
<feature type="region of interest" description="Disordered" evidence="1">
    <location>
        <begin position="129"/>
        <end position="148"/>
    </location>
</feature>
<keyword evidence="2" id="KW-0812">Transmembrane</keyword>
<dbReference type="InterPro" id="IPR013922">
    <property type="entry name" value="Cyclin_PHO80-like"/>
</dbReference>
<dbReference type="Proteomes" id="UP000319731">
    <property type="component" value="Unassembled WGS sequence"/>
</dbReference>
<keyword evidence="2" id="KW-0472">Membrane</keyword>
<dbReference type="InterPro" id="IPR006671">
    <property type="entry name" value="Cyclin_N"/>
</dbReference>
<dbReference type="PANTHER" id="PTHR15615">
    <property type="match status" value="1"/>
</dbReference>
<dbReference type="STRING" id="1806994.A0A507BX56"/>
<dbReference type="GO" id="GO:0005634">
    <property type="term" value="C:nucleus"/>
    <property type="evidence" value="ECO:0007669"/>
    <property type="project" value="TreeGrafter"/>
</dbReference>
<evidence type="ECO:0000313" key="5">
    <source>
        <dbReference type="Proteomes" id="UP000319731"/>
    </source>
</evidence>
<dbReference type="RefSeq" id="XP_031024794.1">
    <property type="nucleotide sequence ID" value="XM_031169316.1"/>
</dbReference>
<feature type="transmembrane region" description="Helical" evidence="2">
    <location>
        <begin position="278"/>
        <end position="299"/>
    </location>
</feature>